<evidence type="ECO:0000256" key="2">
    <source>
        <dbReference type="ARBA" id="ARBA00022475"/>
    </source>
</evidence>
<name>A0ABU6XLL7_9FABA</name>
<dbReference type="EMBL" id="JASCZI010211951">
    <property type="protein sequence ID" value="MED6197688.1"/>
    <property type="molecule type" value="Genomic_DNA"/>
</dbReference>
<evidence type="ECO:0000256" key="3">
    <source>
        <dbReference type="ARBA" id="ARBA00022692"/>
    </source>
</evidence>
<evidence type="ECO:0000313" key="11">
    <source>
        <dbReference type="Proteomes" id="UP001341840"/>
    </source>
</evidence>
<organism evidence="10 11">
    <name type="scientific">Stylosanthes scabra</name>
    <dbReference type="NCBI Taxonomy" id="79078"/>
    <lineage>
        <taxon>Eukaryota</taxon>
        <taxon>Viridiplantae</taxon>
        <taxon>Streptophyta</taxon>
        <taxon>Embryophyta</taxon>
        <taxon>Tracheophyta</taxon>
        <taxon>Spermatophyta</taxon>
        <taxon>Magnoliopsida</taxon>
        <taxon>eudicotyledons</taxon>
        <taxon>Gunneridae</taxon>
        <taxon>Pentapetalae</taxon>
        <taxon>rosids</taxon>
        <taxon>fabids</taxon>
        <taxon>Fabales</taxon>
        <taxon>Fabaceae</taxon>
        <taxon>Papilionoideae</taxon>
        <taxon>50 kb inversion clade</taxon>
        <taxon>dalbergioids sensu lato</taxon>
        <taxon>Dalbergieae</taxon>
        <taxon>Pterocarpus clade</taxon>
        <taxon>Stylosanthes</taxon>
    </lineage>
</organism>
<keyword evidence="7" id="KW-1015">Disulfide bond</keyword>
<proteinExistence type="predicted"/>
<evidence type="ECO:0000256" key="5">
    <source>
        <dbReference type="ARBA" id="ARBA00022989"/>
    </source>
</evidence>
<accession>A0ABU6XLL7</accession>
<dbReference type="PROSITE" id="PS51782">
    <property type="entry name" value="LYSM"/>
    <property type="match status" value="1"/>
</dbReference>
<evidence type="ECO:0000256" key="4">
    <source>
        <dbReference type="ARBA" id="ARBA00022729"/>
    </source>
</evidence>
<feature type="chain" id="PRO_5045687193" description="LysM domain-containing protein" evidence="8">
    <location>
        <begin position="24"/>
        <end position="229"/>
    </location>
</feature>
<dbReference type="PANTHER" id="PTHR46204:SF8">
    <property type="entry name" value="PROTEIN KINASE DOMAIN-CONTAINING PROTEIN"/>
    <property type="match status" value="1"/>
</dbReference>
<feature type="signal peptide" evidence="8">
    <location>
        <begin position="1"/>
        <end position="23"/>
    </location>
</feature>
<evidence type="ECO:0000256" key="8">
    <source>
        <dbReference type="SAM" id="SignalP"/>
    </source>
</evidence>
<dbReference type="Pfam" id="PF01476">
    <property type="entry name" value="LysM"/>
    <property type="match status" value="1"/>
</dbReference>
<dbReference type="InterPro" id="IPR044812">
    <property type="entry name" value="CERK1/LYK3-like"/>
</dbReference>
<dbReference type="InterPro" id="IPR036779">
    <property type="entry name" value="LysM_dom_sf"/>
</dbReference>
<evidence type="ECO:0000259" key="9">
    <source>
        <dbReference type="PROSITE" id="PS51782"/>
    </source>
</evidence>
<keyword evidence="11" id="KW-1185">Reference proteome</keyword>
<feature type="domain" description="LysM" evidence="9">
    <location>
        <begin position="169"/>
        <end position="215"/>
    </location>
</feature>
<dbReference type="InterPro" id="IPR018392">
    <property type="entry name" value="LysM"/>
</dbReference>
<reference evidence="10 11" key="1">
    <citation type="journal article" date="2023" name="Plants (Basel)">
        <title>Bridging the Gap: Combining Genomics and Transcriptomics Approaches to Understand Stylosanthes scabra, an Orphan Legume from the Brazilian Caatinga.</title>
        <authorList>
            <person name="Ferreira-Neto J.R.C."/>
            <person name="da Silva M.D."/>
            <person name="Binneck E."/>
            <person name="de Melo N.F."/>
            <person name="da Silva R.H."/>
            <person name="de Melo A.L.T.M."/>
            <person name="Pandolfi V."/>
            <person name="Bustamante F.O."/>
            <person name="Brasileiro-Vidal A.C."/>
            <person name="Benko-Iseppon A.M."/>
        </authorList>
    </citation>
    <scope>NUCLEOTIDE SEQUENCE [LARGE SCALE GENOMIC DNA]</scope>
    <source>
        <tissue evidence="10">Leaves</tissue>
    </source>
</reference>
<evidence type="ECO:0000256" key="7">
    <source>
        <dbReference type="ARBA" id="ARBA00023157"/>
    </source>
</evidence>
<evidence type="ECO:0000256" key="1">
    <source>
        <dbReference type="ARBA" id="ARBA00004162"/>
    </source>
</evidence>
<gene>
    <name evidence="10" type="ORF">PIB30_059001</name>
</gene>
<dbReference type="CDD" id="cd00118">
    <property type="entry name" value="LysM"/>
    <property type="match status" value="1"/>
</dbReference>
<dbReference type="PANTHER" id="PTHR46204">
    <property type="entry name" value="CHITIN ELICITOR RECEPTOR KINASE 1-RELATED"/>
    <property type="match status" value="1"/>
</dbReference>
<keyword evidence="5" id="KW-1133">Transmembrane helix</keyword>
<dbReference type="Proteomes" id="UP001341840">
    <property type="component" value="Unassembled WGS sequence"/>
</dbReference>
<keyword evidence="2" id="KW-1003">Cell membrane</keyword>
<keyword evidence="3" id="KW-0812">Transmembrane</keyword>
<dbReference type="SUPFAM" id="SSF54106">
    <property type="entry name" value="LysM domain"/>
    <property type="match status" value="1"/>
</dbReference>
<sequence length="229" mass="25660">MASSLNNLTCLLHFSLLLATSSSWITVFTFHVPMKTTYIHPLNCSIETTANTTCIASLYHITRDDYYTLQQIAFDYSVNTSRINPITHGTRQGYLITVPCSCTNSTQSLNGGFYYFYHTTYKNVKKGDIFVNISNTFYSGQAMPINRVMVPGQDLPIDIPCGCSNQRVVTYTVQQNDTLEKISLLLNSTLPALLRMNKILAHKPSFLDASWVLFVPLDLNGVPPTTHTK</sequence>
<keyword evidence="4 8" id="KW-0732">Signal</keyword>
<keyword evidence="6" id="KW-0472">Membrane</keyword>
<evidence type="ECO:0000256" key="6">
    <source>
        <dbReference type="ARBA" id="ARBA00023136"/>
    </source>
</evidence>
<comment type="caution">
    <text evidence="10">The sequence shown here is derived from an EMBL/GenBank/DDBJ whole genome shotgun (WGS) entry which is preliminary data.</text>
</comment>
<evidence type="ECO:0000313" key="10">
    <source>
        <dbReference type="EMBL" id="MED6197688.1"/>
    </source>
</evidence>
<dbReference type="Gene3D" id="3.10.350.10">
    <property type="entry name" value="LysM domain"/>
    <property type="match status" value="1"/>
</dbReference>
<dbReference type="SMART" id="SM00257">
    <property type="entry name" value="LysM"/>
    <property type="match status" value="1"/>
</dbReference>
<comment type="subcellular location">
    <subcellularLocation>
        <location evidence="1">Cell membrane</location>
        <topology evidence="1">Single-pass membrane protein</topology>
    </subcellularLocation>
</comment>
<protein>
    <recommendedName>
        <fullName evidence="9">LysM domain-containing protein</fullName>
    </recommendedName>
</protein>